<keyword evidence="2" id="KW-0416">Keratin</keyword>
<dbReference type="InterPro" id="IPR003461">
    <property type="entry name" value="Keratin"/>
</dbReference>
<dbReference type="AlphaFoldDB" id="A0A8C3XVD0"/>
<protein>
    <recommendedName>
        <fullName evidence="6">Keratin</fullName>
    </recommendedName>
</protein>
<reference evidence="4" key="1">
    <citation type="submission" date="2025-08" db="UniProtKB">
        <authorList>
            <consortium name="Ensembl"/>
        </authorList>
    </citation>
    <scope>IDENTIFICATION</scope>
</reference>
<sequence>MSFNGVPCNDRCHNPREVTCSQPIVNSNNQPCVVSCGDSRVVIYPPPVVVTFPGPILSTCPQDSIVGSSAPSGSRISGSASVISSTPGVTGISGLEGTLGGHLVQPPAQSRTNPQFLPQIPKWPPQGLNSQRWV</sequence>
<evidence type="ECO:0000256" key="3">
    <source>
        <dbReference type="SAM" id="MobiDB-lite"/>
    </source>
</evidence>
<dbReference type="GO" id="GO:0005882">
    <property type="term" value="C:intermediate filament"/>
    <property type="evidence" value="ECO:0007669"/>
    <property type="project" value="UniProtKB-KW"/>
</dbReference>
<dbReference type="Pfam" id="PF02422">
    <property type="entry name" value="Keratin"/>
    <property type="match status" value="1"/>
</dbReference>
<dbReference type="PANTHER" id="PTHR31203">
    <property type="entry name" value="BETA-KERATIN-RELATED PROTEIN-RELATED"/>
    <property type="match status" value="1"/>
</dbReference>
<evidence type="ECO:0000313" key="5">
    <source>
        <dbReference type="Proteomes" id="UP000694403"/>
    </source>
</evidence>
<keyword evidence="5" id="KW-1185">Reference proteome</keyword>
<feature type="region of interest" description="Disordered" evidence="3">
    <location>
        <begin position="97"/>
        <end position="134"/>
    </location>
</feature>
<evidence type="ECO:0000313" key="4">
    <source>
        <dbReference type="Ensembl" id="ENSCSRP00000026833.1"/>
    </source>
</evidence>
<feature type="compositionally biased region" description="Polar residues" evidence="3">
    <location>
        <begin position="107"/>
        <end position="116"/>
    </location>
</feature>
<comment type="similarity">
    <text evidence="1">Belongs to the avian keratin family.</text>
</comment>
<proteinExistence type="inferred from homology"/>
<organism evidence="4 5">
    <name type="scientific">Chelydra serpentina</name>
    <name type="common">Snapping turtle</name>
    <name type="synonym">Testudo serpentina</name>
    <dbReference type="NCBI Taxonomy" id="8475"/>
    <lineage>
        <taxon>Eukaryota</taxon>
        <taxon>Metazoa</taxon>
        <taxon>Chordata</taxon>
        <taxon>Craniata</taxon>
        <taxon>Vertebrata</taxon>
        <taxon>Euteleostomi</taxon>
        <taxon>Archelosauria</taxon>
        <taxon>Testudinata</taxon>
        <taxon>Testudines</taxon>
        <taxon>Cryptodira</taxon>
        <taxon>Durocryptodira</taxon>
        <taxon>Americhelydia</taxon>
        <taxon>Chelydroidea</taxon>
        <taxon>Chelydridae</taxon>
        <taxon>Chelydra</taxon>
    </lineage>
</organism>
<accession>A0A8C3XVD0</accession>
<evidence type="ECO:0008006" key="6">
    <source>
        <dbReference type="Google" id="ProtNLM"/>
    </source>
</evidence>
<evidence type="ECO:0000256" key="1">
    <source>
        <dbReference type="ARBA" id="ARBA00008702"/>
    </source>
</evidence>
<dbReference type="Proteomes" id="UP000694403">
    <property type="component" value="Unplaced"/>
</dbReference>
<reference evidence="4" key="2">
    <citation type="submission" date="2025-09" db="UniProtKB">
        <authorList>
            <consortium name="Ensembl"/>
        </authorList>
    </citation>
    <scope>IDENTIFICATION</scope>
</reference>
<name>A0A8C3XVD0_CHESE</name>
<dbReference type="GO" id="GO:0005200">
    <property type="term" value="F:structural constituent of cytoskeleton"/>
    <property type="evidence" value="ECO:0007669"/>
    <property type="project" value="InterPro"/>
</dbReference>
<evidence type="ECO:0000256" key="2">
    <source>
        <dbReference type="ARBA" id="ARBA00022744"/>
    </source>
</evidence>
<dbReference type="Ensembl" id="ENSCSRT00000027950.1">
    <property type="protein sequence ID" value="ENSCSRP00000026833.1"/>
    <property type="gene ID" value="ENSCSRG00000019930.1"/>
</dbReference>
<dbReference type="PANTHER" id="PTHR31203:SF1">
    <property type="entry name" value="BETA-KERATIN-RELATED PROTEIN-RELATED"/>
    <property type="match status" value="1"/>
</dbReference>